<accession>A0A6I3MIJ7</accession>
<dbReference type="AlphaFoldDB" id="A0A6I3MIJ7"/>
<keyword evidence="2" id="KW-0238">DNA-binding</keyword>
<dbReference type="CDD" id="cd06170">
    <property type="entry name" value="LuxR_C_like"/>
    <property type="match status" value="1"/>
</dbReference>
<dbReference type="SMART" id="SM00421">
    <property type="entry name" value="HTH_LUXR"/>
    <property type="match status" value="1"/>
</dbReference>
<dbReference type="OrthoDB" id="9808843at2"/>
<sequence length="131" mass="13456">MGRPLDAARARVLLGQALAASGDPDSAVAESRAAAAALDHAGFVTEADAADAFARSLGGRGRVGPKRVGTLTKREQEVLSLVAEGLSNAEIAERLFISPATAGHHVSNLLAKLGVRSRTEAAMHAHLLRSG</sequence>
<dbReference type="PRINTS" id="PR00038">
    <property type="entry name" value="HTHLUXR"/>
</dbReference>
<keyword evidence="6" id="KW-1185">Reference proteome</keyword>
<reference evidence="5 6" key="1">
    <citation type="submission" date="2019-11" db="EMBL/GenBank/DDBJ databases">
        <title>Agromyces kandeliae sp. nov., isolated from mangrove soil.</title>
        <authorList>
            <person name="Wang R."/>
        </authorList>
    </citation>
    <scope>NUCLEOTIDE SEQUENCE [LARGE SCALE GENOMIC DNA]</scope>
    <source>
        <strain evidence="5 6">JCM 11433</strain>
    </source>
</reference>
<dbReference type="PANTHER" id="PTHR44688:SF16">
    <property type="entry name" value="DNA-BINDING TRANSCRIPTIONAL ACTIVATOR DEVR_DOSR"/>
    <property type="match status" value="1"/>
</dbReference>
<dbReference type="PROSITE" id="PS50043">
    <property type="entry name" value="HTH_LUXR_2"/>
    <property type="match status" value="1"/>
</dbReference>
<dbReference type="EMBL" id="WMLB01000042">
    <property type="protein sequence ID" value="MTH70143.1"/>
    <property type="molecule type" value="Genomic_DNA"/>
</dbReference>
<evidence type="ECO:0000256" key="3">
    <source>
        <dbReference type="ARBA" id="ARBA00023163"/>
    </source>
</evidence>
<dbReference type="SUPFAM" id="SSF46894">
    <property type="entry name" value="C-terminal effector domain of the bipartite response regulators"/>
    <property type="match status" value="1"/>
</dbReference>
<proteinExistence type="predicted"/>
<evidence type="ECO:0000259" key="4">
    <source>
        <dbReference type="PROSITE" id="PS50043"/>
    </source>
</evidence>
<dbReference type="InterPro" id="IPR036388">
    <property type="entry name" value="WH-like_DNA-bd_sf"/>
</dbReference>
<keyword evidence="3" id="KW-0804">Transcription</keyword>
<dbReference type="InterPro" id="IPR000792">
    <property type="entry name" value="Tscrpt_reg_LuxR_C"/>
</dbReference>
<evidence type="ECO:0000313" key="5">
    <source>
        <dbReference type="EMBL" id="MTH70143.1"/>
    </source>
</evidence>
<feature type="domain" description="HTH luxR-type" evidence="4">
    <location>
        <begin position="64"/>
        <end position="129"/>
    </location>
</feature>
<name>A0A6I3MIJ7_9MICO</name>
<evidence type="ECO:0000256" key="1">
    <source>
        <dbReference type="ARBA" id="ARBA00023015"/>
    </source>
</evidence>
<protein>
    <recommendedName>
        <fullName evidence="4">HTH luxR-type domain-containing protein</fullName>
    </recommendedName>
</protein>
<comment type="caution">
    <text evidence="5">The sequence shown here is derived from an EMBL/GenBank/DDBJ whole genome shotgun (WGS) entry which is preliminary data.</text>
</comment>
<dbReference type="GO" id="GO:0006355">
    <property type="term" value="P:regulation of DNA-templated transcription"/>
    <property type="evidence" value="ECO:0007669"/>
    <property type="project" value="InterPro"/>
</dbReference>
<dbReference type="GO" id="GO:0003677">
    <property type="term" value="F:DNA binding"/>
    <property type="evidence" value="ECO:0007669"/>
    <property type="project" value="UniProtKB-KW"/>
</dbReference>
<dbReference type="Gene3D" id="1.10.10.10">
    <property type="entry name" value="Winged helix-like DNA-binding domain superfamily/Winged helix DNA-binding domain"/>
    <property type="match status" value="1"/>
</dbReference>
<dbReference type="Proteomes" id="UP000433071">
    <property type="component" value="Unassembled WGS sequence"/>
</dbReference>
<evidence type="ECO:0000256" key="2">
    <source>
        <dbReference type="ARBA" id="ARBA00023125"/>
    </source>
</evidence>
<evidence type="ECO:0000313" key="6">
    <source>
        <dbReference type="Proteomes" id="UP000433071"/>
    </source>
</evidence>
<dbReference type="Pfam" id="PF00196">
    <property type="entry name" value="GerE"/>
    <property type="match status" value="1"/>
</dbReference>
<dbReference type="PANTHER" id="PTHR44688">
    <property type="entry name" value="DNA-BINDING TRANSCRIPTIONAL ACTIVATOR DEVR_DOSR"/>
    <property type="match status" value="1"/>
</dbReference>
<dbReference type="InterPro" id="IPR016032">
    <property type="entry name" value="Sig_transdc_resp-reg_C-effctor"/>
</dbReference>
<keyword evidence="1" id="KW-0805">Transcription regulation</keyword>
<organism evidence="5 6">
    <name type="scientific">Agromyces bracchium</name>
    <dbReference type="NCBI Taxonomy" id="88376"/>
    <lineage>
        <taxon>Bacteria</taxon>
        <taxon>Bacillati</taxon>
        <taxon>Actinomycetota</taxon>
        <taxon>Actinomycetes</taxon>
        <taxon>Micrococcales</taxon>
        <taxon>Microbacteriaceae</taxon>
        <taxon>Agromyces</taxon>
    </lineage>
</organism>
<gene>
    <name evidence="5" type="ORF">GJ743_17375</name>
</gene>